<feature type="domain" description="ATP-grasp" evidence="1">
    <location>
        <begin position="133"/>
        <end position="266"/>
    </location>
</feature>
<dbReference type="Proteomes" id="UP000775500">
    <property type="component" value="Unassembled WGS sequence"/>
</dbReference>
<sequence>MKTLLFPSSFFDRNQVDEDLKTEYDAALQTKEFDILLFDYDAWFNSRKLKLSSIPENKTSVIYRGWMMTPEHYSAFYQQLRKQNISLVTTPEMYEEFHLFPHIYPKIKEDTPRILTVPLYQRIHIQDVLKKFSRFIVKDFVKSVKDSRFPKYFDASFDQDQFDQYMKDFYQYRGDLLTKGICIKEYVDLKRYEKHTNEVRVFYFDQNIISVCQNSDQPENSPMPPVELIQKYQFLDSRFYTIDYAELKDGSWIIIETGDGSVSGLGLNQNPYMFYSSLYDVAKYI</sequence>
<dbReference type="RefSeq" id="WP_204686127.1">
    <property type="nucleotide sequence ID" value="NZ_JACJLU010000009.1"/>
</dbReference>
<comment type="caution">
    <text evidence="2">The sequence shown here is derived from an EMBL/GenBank/DDBJ whole genome shotgun (WGS) entry which is preliminary data.</text>
</comment>
<protein>
    <submittedName>
        <fullName evidence="2">ATP-grasp domain-containing protein</fullName>
    </submittedName>
</protein>
<gene>
    <name evidence="2" type="ORF">H5982_07050</name>
</gene>
<evidence type="ECO:0000313" key="2">
    <source>
        <dbReference type="EMBL" id="MBM6831860.1"/>
    </source>
</evidence>
<dbReference type="InterPro" id="IPR025643">
    <property type="entry name" value="R2K_3"/>
</dbReference>
<evidence type="ECO:0000313" key="3">
    <source>
        <dbReference type="Proteomes" id="UP000775500"/>
    </source>
</evidence>
<reference evidence="2 3" key="1">
    <citation type="journal article" date="2021" name="Sci. Rep.">
        <title>The distribution of antibiotic resistance genes in chicken gut microbiota commensals.</title>
        <authorList>
            <person name="Juricova H."/>
            <person name="Matiasovicova J."/>
            <person name="Kubasova T."/>
            <person name="Cejkova D."/>
            <person name="Rychlik I."/>
        </authorList>
    </citation>
    <scope>NUCLEOTIDE SEQUENCE [LARGE SCALE GENOMIC DNA]</scope>
    <source>
        <strain evidence="2 3">An423</strain>
    </source>
</reference>
<name>A0ABS2FQZ6_9FIRM</name>
<dbReference type="Pfam" id="PF14243">
    <property type="entry name" value="R2K_3"/>
    <property type="match status" value="1"/>
</dbReference>
<evidence type="ECO:0000259" key="1">
    <source>
        <dbReference type="Pfam" id="PF14243"/>
    </source>
</evidence>
<proteinExistence type="predicted"/>
<dbReference type="EMBL" id="JACJLU010000009">
    <property type="protein sequence ID" value="MBM6831860.1"/>
    <property type="molecule type" value="Genomic_DNA"/>
</dbReference>
<organism evidence="2 3">
    <name type="scientific">Faecalicoccus acidiformans</name>
    <dbReference type="NCBI Taxonomy" id="915173"/>
    <lineage>
        <taxon>Bacteria</taxon>
        <taxon>Bacillati</taxon>
        <taxon>Bacillota</taxon>
        <taxon>Erysipelotrichia</taxon>
        <taxon>Erysipelotrichales</taxon>
        <taxon>Erysipelotrichaceae</taxon>
        <taxon>Faecalicoccus</taxon>
    </lineage>
</organism>
<keyword evidence="3" id="KW-1185">Reference proteome</keyword>
<accession>A0ABS2FQZ6</accession>